<evidence type="ECO:0000313" key="2">
    <source>
        <dbReference type="Proteomes" id="UP001596333"/>
    </source>
</evidence>
<evidence type="ECO:0000313" key="1">
    <source>
        <dbReference type="EMBL" id="MFC6888103.1"/>
    </source>
</evidence>
<dbReference type="RefSeq" id="WP_379764789.1">
    <property type="nucleotide sequence ID" value="NZ_JBHSXI010000001.1"/>
</dbReference>
<dbReference type="Proteomes" id="UP001596333">
    <property type="component" value="Unassembled WGS sequence"/>
</dbReference>
<dbReference type="GO" id="GO:0016301">
    <property type="term" value="F:kinase activity"/>
    <property type="evidence" value="ECO:0007669"/>
    <property type="project" value="UniProtKB-KW"/>
</dbReference>
<dbReference type="Pfam" id="PF20143">
    <property type="entry name" value="NAD_kinase_C"/>
    <property type="match status" value="1"/>
</dbReference>
<protein>
    <submittedName>
        <fullName evidence="1">ATP-NAD kinase</fullName>
    </submittedName>
</protein>
<keyword evidence="1" id="KW-0808">Transferase</keyword>
<dbReference type="Gene3D" id="2.60.200.30">
    <property type="entry name" value="Probable inorganic polyphosphate/atp-NAD kinase, domain 2"/>
    <property type="match status" value="1"/>
</dbReference>
<organism evidence="1 2">
    <name type="scientific">Halorubrum trueperi</name>
    <dbReference type="NCBI Taxonomy" id="2004704"/>
    <lineage>
        <taxon>Archaea</taxon>
        <taxon>Methanobacteriati</taxon>
        <taxon>Methanobacteriota</taxon>
        <taxon>Stenosarchaea group</taxon>
        <taxon>Halobacteria</taxon>
        <taxon>Halobacteriales</taxon>
        <taxon>Haloferacaceae</taxon>
        <taxon>Halorubrum</taxon>
    </lineage>
</organism>
<gene>
    <name evidence="1" type="ORF">ACFQEY_03400</name>
</gene>
<dbReference type="EMBL" id="JBHSXI010000001">
    <property type="protein sequence ID" value="MFC6888103.1"/>
    <property type="molecule type" value="Genomic_DNA"/>
</dbReference>
<comment type="caution">
    <text evidence="1">The sequence shown here is derived from an EMBL/GenBank/DDBJ whole genome shotgun (WGS) entry which is preliminary data.</text>
</comment>
<sequence length="266" mass="27938">MERAERRVVVVGDDDRTAKLRTAIRDLGWRVGDIADANPPADAIAAVVAVGERAVRDVLVDAPAAPVIPVGQPRFALDVADAERCARRLFDDYDPARDDGDQPSDGLRRVTHPILAVDSEGGSGSACRAAFDVALVTDEPARISEFAVSFPEGGTESFRADGAVVATPLGSDAYANAAGGAVVEPGGGLSVVPIAPFSTHTDAWVAADRATLSVERETEPVSLVVDGTKRRTVAPHRAIEIEAVERVEIVVSAATASRRARRSETL</sequence>
<dbReference type="AlphaFoldDB" id="A0ABD5UJZ1"/>
<dbReference type="InterPro" id="IPR016064">
    <property type="entry name" value="NAD/diacylglycerol_kinase_sf"/>
</dbReference>
<keyword evidence="1" id="KW-0418">Kinase</keyword>
<proteinExistence type="predicted"/>
<name>A0ABD5UJZ1_9EURY</name>
<dbReference type="SUPFAM" id="SSF111331">
    <property type="entry name" value="NAD kinase/diacylglycerol kinase-like"/>
    <property type="match status" value="1"/>
</dbReference>
<reference evidence="1 2" key="1">
    <citation type="journal article" date="2019" name="Int. J. Syst. Evol. Microbiol.">
        <title>The Global Catalogue of Microorganisms (GCM) 10K type strain sequencing project: providing services to taxonomists for standard genome sequencing and annotation.</title>
        <authorList>
            <consortium name="The Broad Institute Genomics Platform"/>
            <consortium name="The Broad Institute Genome Sequencing Center for Infectious Disease"/>
            <person name="Wu L."/>
            <person name="Ma J."/>
        </authorList>
    </citation>
    <scope>NUCLEOTIDE SEQUENCE [LARGE SCALE GENOMIC DNA]</scope>
    <source>
        <strain evidence="1 2">Y73</strain>
    </source>
</reference>
<keyword evidence="2" id="KW-1185">Reference proteome</keyword>
<accession>A0ABD5UJZ1</accession>
<dbReference type="InterPro" id="IPR017437">
    <property type="entry name" value="ATP-NAD_kinase_PpnK-typ_C"/>
</dbReference>